<dbReference type="EMBL" id="JAWJWF010000003">
    <property type="protein sequence ID" value="KAK6635864.1"/>
    <property type="molecule type" value="Genomic_DNA"/>
</dbReference>
<evidence type="ECO:0000313" key="1">
    <source>
        <dbReference type="EMBL" id="KAK6635864.1"/>
    </source>
</evidence>
<organism evidence="1 2">
    <name type="scientific">Polyplax serrata</name>
    <name type="common">Common mouse louse</name>
    <dbReference type="NCBI Taxonomy" id="468196"/>
    <lineage>
        <taxon>Eukaryota</taxon>
        <taxon>Metazoa</taxon>
        <taxon>Ecdysozoa</taxon>
        <taxon>Arthropoda</taxon>
        <taxon>Hexapoda</taxon>
        <taxon>Insecta</taxon>
        <taxon>Pterygota</taxon>
        <taxon>Neoptera</taxon>
        <taxon>Paraneoptera</taxon>
        <taxon>Psocodea</taxon>
        <taxon>Troctomorpha</taxon>
        <taxon>Phthiraptera</taxon>
        <taxon>Anoplura</taxon>
        <taxon>Polyplacidae</taxon>
        <taxon>Polyplax</taxon>
    </lineage>
</organism>
<name>A0ABR1B6T3_POLSC</name>
<evidence type="ECO:0000313" key="2">
    <source>
        <dbReference type="Proteomes" id="UP001359485"/>
    </source>
</evidence>
<gene>
    <name evidence="1" type="ORF">RUM44_001118</name>
</gene>
<accession>A0ABR1B6T3</accession>
<sequence>MFKTKRFRLVISDFEWLEAERKKKELLEKFMGVTEVPEATNSTDPGCLITLQKINLCPSRSQVRKPAEVLTTLDIRESLHSTSQQQSSGFEFVKLNFNYENFIMPYGSHT</sequence>
<proteinExistence type="predicted"/>
<protein>
    <submittedName>
        <fullName evidence="1">Uncharacterized protein</fullName>
    </submittedName>
</protein>
<keyword evidence="2" id="KW-1185">Reference proteome</keyword>
<dbReference type="Proteomes" id="UP001359485">
    <property type="component" value="Unassembled WGS sequence"/>
</dbReference>
<comment type="caution">
    <text evidence="1">The sequence shown here is derived from an EMBL/GenBank/DDBJ whole genome shotgun (WGS) entry which is preliminary data.</text>
</comment>
<reference evidence="1 2" key="1">
    <citation type="submission" date="2023-09" db="EMBL/GenBank/DDBJ databases">
        <title>Genomes of two closely related lineages of the louse Polyplax serrata with different host specificities.</title>
        <authorList>
            <person name="Martinu J."/>
            <person name="Tarabai H."/>
            <person name="Stefka J."/>
            <person name="Hypsa V."/>
        </authorList>
    </citation>
    <scope>NUCLEOTIDE SEQUENCE [LARGE SCALE GENOMIC DNA]</scope>
    <source>
        <strain evidence="1">98ZLc_SE</strain>
    </source>
</reference>